<evidence type="ECO:0000313" key="1">
    <source>
        <dbReference type="EMBL" id="KAI8433501.1"/>
    </source>
</evidence>
<proteinExistence type="predicted"/>
<dbReference type="EMBL" id="CM046129">
    <property type="protein sequence ID" value="KAI8433501.1"/>
    <property type="molecule type" value="Genomic_DNA"/>
</dbReference>
<gene>
    <name evidence="1" type="ORF">MSG28_015533</name>
</gene>
<keyword evidence="2" id="KW-1185">Reference proteome</keyword>
<name>A0ACC0KBS0_CHOFU</name>
<sequence>MGKRKNYAEDEDEIREKIRKLETQLQNKSRRRIRVLESSSSEAEDDTTNHVTDQTGPGRTNNVPNTPHTSPPSQQSPYYHDSPRRGPSSEPPWSPAQPHQEMPRPASPQPGPSSAPHLVLGDTAEEILPSSEDVELDEEILKLLGDAPKPDLALGKSIHKDVASRWKEILMKGLQKEVKEKILEEYLVPSNCELFIAPALNPEAKAALPDYLVKRDASLMHRQKQLGSALAALARATDLIITQNSSPQDILKPISDACRILCDSHFLETKTRRNFVISAINTKLKDALINTERDKFLFGDNVSDKVKAVQNQVTH</sequence>
<evidence type="ECO:0000313" key="2">
    <source>
        <dbReference type="Proteomes" id="UP001064048"/>
    </source>
</evidence>
<organism evidence="1 2">
    <name type="scientific">Choristoneura fumiferana</name>
    <name type="common">Spruce budworm moth</name>
    <name type="synonym">Archips fumiferana</name>
    <dbReference type="NCBI Taxonomy" id="7141"/>
    <lineage>
        <taxon>Eukaryota</taxon>
        <taxon>Metazoa</taxon>
        <taxon>Ecdysozoa</taxon>
        <taxon>Arthropoda</taxon>
        <taxon>Hexapoda</taxon>
        <taxon>Insecta</taxon>
        <taxon>Pterygota</taxon>
        <taxon>Neoptera</taxon>
        <taxon>Endopterygota</taxon>
        <taxon>Lepidoptera</taxon>
        <taxon>Glossata</taxon>
        <taxon>Ditrysia</taxon>
        <taxon>Tortricoidea</taxon>
        <taxon>Tortricidae</taxon>
        <taxon>Tortricinae</taxon>
        <taxon>Choristoneura</taxon>
    </lineage>
</organism>
<comment type="caution">
    <text evidence="1">The sequence shown here is derived from an EMBL/GenBank/DDBJ whole genome shotgun (WGS) entry which is preliminary data.</text>
</comment>
<reference evidence="1 2" key="1">
    <citation type="journal article" date="2022" name="Genome Biol. Evol.">
        <title>The Spruce Budworm Genome: Reconstructing the Evolutionary History of Antifreeze Proteins.</title>
        <authorList>
            <person name="Beliveau C."/>
            <person name="Gagne P."/>
            <person name="Picq S."/>
            <person name="Vernygora O."/>
            <person name="Keeling C.I."/>
            <person name="Pinkney K."/>
            <person name="Doucet D."/>
            <person name="Wen F."/>
            <person name="Johnston J.S."/>
            <person name="Maaroufi H."/>
            <person name="Boyle B."/>
            <person name="Laroche J."/>
            <person name="Dewar K."/>
            <person name="Juretic N."/>
            <person name="Blackburn G."/>
            <person name="Nisole A."/>
            <person name="Brunet B."/>
            <person name="Brandao M."/>
            <person name="Lumley L."/>
            <person name="Duan J."/>
            <person name="Quan G."/>
            <person name="Lucarotti C.J."/>
            <person name="Roe A.D."/>
            <person name="Sperling F.A.H."/>
            <person name="Levesque R.C."/>
            <person name="Cusson M."/>
        </authorList>
    </citation>
    <scope>NUCLEOTIDE SEQUENCE [LARGE SCALE GENOMIC DNA]</scope>
    <source>
        <strain evidence="1">Glfc:IPQL:Cfum</strain>
    </source>
</reference>
<accession>A0ACC0KBS0</accession>
<dbReference type="Proteomes" id="UP001064048">
    <property type="component" value="Chromosome 29"/>
</dbReference>
<protein>
    <submittedName>
        <fullName evidence="1">Uncharacterized protein</fullName>
    </submittedName>
</protein>